<comment type="subcellular location">
    <subcellularLocation>
        <location evidence="1">Mitochondrion</location>
    </subcellularLocation>
</comment>
<dbReference type="AlphaFoldDB" id="A0A9P0FE28"/>
<protein>
    <recommendedName>
        <fullName evidence="6">Small ribosomal subunit protein bS16m</fullName>
    </recommendedName>
    <alternativeName>
        <fullName evidence="7">28S ribosomal protein S16, mitochondrial</fullName>
    </alternativeName>
</protein>
<dbReference type="InterPro" id="IPR000307">
    <property type="entry name" value="Ribosomal_bS16"/>
</dbReference>
<evidence type="ECO:0000256" key="2">
    <source>
        <dbReference type="ARBA" id="ARBA00006668"/>
    </source>
</evidence>
<evidence type="ECO:0000256" key="6">
    <source>
        <dbReference type="ARBA" id="ARBA00035263"/>
    </source>
</evidence>
<keyword evidence="3" id="KW-0689">Ribosomal protein</keyword>
<reference evidence="8" key="1">
    <citation type="submission" date="2021-12" db="EMBL/GenBank/DDBJ databases">
        <authorList>
            <person name="King R."/>
        </authorList>
    </citation>
    <scope>NUCLEOTIDE SEQUENCE</scope>
</reference>
<dbReference type="GO" id="GO:0003735">
    <property type="term" value="F:structural constituent of ribosome"/>
    <property type="evidence" value="ECO:0007669"/>
    <property type="project" value="InterPro"/>
</dbReference>
<accession>A0A9P0FE28</accession>
<gene>
    <name evidence="8" type="ORF">MELIAE_LOCUS3353</name>
</gene>
<keyword evidence="5" id="KW-0687">Ribonucleoprotein</keyword>
<dbReference type="GO" id="GO:0032543">
    <property type="term" value="P:mitochondrial translation"/>
    <property type="evidence" value="ECO:0007669"/>
    <property type="project" value="TreeGrafter"/>
</dbReference>
<dbReference type="Pfam" id="PF00886">
    <property type="entry name" value="Ribosomal_S16"/>
    <property type="match status" value="1"/>
</dbReference>
<keyword evidence="4" id="KW-0496">Mitochondrion</keyword>
<dbReference type="HAMAP" id="MF_00385">
    <property type="entry name" value="Ribosomal_bS16"/>
    <property type="match status" value="1"/>
</dbReference>
<dbReference type="NCBIfam" id="TIGR00002">
    <property type="entry name" value="S16"/>
    <property type="match status" value="1"/>
</dbReference>
<dbReference type="Gene3D" id="3.30.1320.10">
    <property type="match status" value="1"/>
</dbReference>
<sequence length="131" mass="15154">MLSPASGTGQFFTKSVKIIRFVRQGCTNRPFFHIVVTEKRRDQFMPVIEQLGTYDPMPNQHNEKLVSLNYERIRHWIGNGATVSQPVEQLFGMSGFFPIHPTSYLAAWRNRRVLQEEALKEAEDKSKDKTV</sequence>
<dbReference type="FunFam" id="3.30.1320.10:FF:000004">
    <property type="entry name" value="28S ribosomal protein S16, mitochondrial"/>
    <property type="match status" value="1"/>
</dbReference>
<evidence type="ECO:0000313" key="9">
    <source>
        <dbReference type="Proteomes" id="UP001154078"/>
    </source>
</evidence>
<proteinExistence type="inferred from homology"/>
<dbReference type="SUPFAM" id="SSF54565">
    <property type="entry name" value="Ribosomal protein S16"/>
    <property type="match status" value="1"/>
</dbReference>
<dbReference type="GO" id="GO:0005743">
    <property type="term" value="C:mitochondrial inner membrane"/>
    <property type="evidence" value="ECO:0007669"/>
    <property type="project" value="UniProtKB-ARBA"/>
</dbReference>
<dbReference type="OrthoDB" id="407221at2759"/>
<dbReference type="Proteomes" id="UP001154078">
    <property type="component" value="Chromosome 2"/>
</dbReference>
<dbReference type="PANTHER" id="PTHR12919">
    <property type="entry name" value="30S RIBOSOMAL PROTEIN S16"/>
    <property type="match status" value="1"/>
</dbReference>
<organism evidence="8 9">
    <name type="scientific">Brassicogethes aeneus</name>
    <name type="common">Rape pollen beetle</name>
    <name type="synonym">Meligethes aeneus</name>
    <dbReference type="NCBI Taxonomy" id="1431903"/>
    <lineage>
        <taxon>Eukaryota</taxon>
        <taxon>Metazoa</taxon>
        <taxon>Ecdysozoa</taxon>
        <taxon>Arthropoda</taxon>
        <taxon>Hexapoda</taxon>
        <taxon>Insecta</taxon>
        <taxon>Pterygota</taxon>
        <taxon>Neoptera</taxon>
        <taxon>Endopterygota</taxon>
        <taxon>Coleoptera</taxon>
        <taxon>Polyphaga</taxon>
        <taxon>Cucujiformia</taxon>
        <taxon>Nitidulidae</taxon>
        <taxon>Meligethinae</taxon>
        <taxon>Brassicogethes</taxon>
    </lineage>
</organism>
<comment type="similarity">
    <text evidence="2">Belongs to the bacterial ribosomal protein bS16 family.</text>
</comment>
<keyword evidence="9" id="KW-1185">Reference proteome</keyword>
<evidence type="ECO:0000256" key="7">
    <source>
        <dbReference type="ARBA" id="ARBA00035438"/>
    </source>
</evidence>
<evidence type="ECO:0000256" key="3">
    <source>
        <dbReference type="ARBA" id="ARBA00022980"/>
    </source>
</evidence>
<evidence type="ECO:0000256" key="5">
    <source>
        <dbReference type="ARBA" id="ARBA00023274"/>
    </source>
</evidence>
<evidence type="ECO:0000256" key="1">
    <source>
        <dbReference type="ARBA" id="ARBA00004173"/>
    </source>
</evidence>
<dbReference type="PANTHER" id="PTHR12919:SF20">
    <property type="entry name" value="SMALL RIBOSOMAL SUBUNIT PROTEIN BS16M"/>
    <property type="match status" value="1"/>
</dbReference>
<evidence type="ECO:0000313" key="8">
    <source>
        <dbReference type="EMBL" id="CAH0550561.1"/>
    </source>
</evidence>
<name>A0A9P0FE28_BRAAE</name>
<evidence type="ECO:0000256" key="4">
    <source>
        <dbReference type="ARBA" id="ARBA00023128"/>
    </source>
</evidence>
<dbReference type="InterPro" id="IPR023803">
    <property type="entry name" value="Ribosomal_bS16_dom_sf"/>
</dbReference>
<dbReference type="EMBL" id="OV121133">
    <property type="protein sequence ID" value="CAH0550561.1"/>
    <property type="molecule type" value="Genomic_DNA"/>
</dbReference>
<dbReference type="GO" id="GO:0005763">
    <property type="term" value="C:mitochondrial small ribosomal subunit"/>
    <property type="evidence" value="ECO:0007669"/>
    <property type="project" value="TreeGrafter"/>
</dbReference>